<evidence type="ECO:0000313" key="2">
    <source>
        <dbReference type="EMBL" id="CAG8838248.1"/>
    </source>
</evidence>
<name>A0A9N9KLJ7_9GLOM</name>
<protein>
    <submittedName>
        <fullName evidence="2">21741_t:CDS:1</fullName>
    </submittedName>
</protein>
<comment type="caution">
    <text evidence="2">The sequence shown here is derived from an EMBL/GenBank/DDBJ whole genome shotgun (WGS) entry which is preliminary data.</text>
</comment>
<evidence type="ECO:0000256" key="1">
    <source>
        <dbReference type="SAM" id="MobiDB-lite"/>
    </source>
</evidence>
<organism evidence="2 3">
    <name type="scientific">Cetraspora pellucida</name>
    <dbReference type="NCBI Taxonomy" id="1433469"/>
    <lineage>
        <taxon>Eukaryota</taxon>
        <taxon>Fungi</taxon>
        <taxon>Fungi incertae sedis</taxon>
        <taxon>Mucoromycota</taxon>
        <taxon>Glomeromycotina</taxon>
        <taxon>Glomeromycetes</taxon>
        <taxon>Diversisporales</taxon>
        <taxon>Gigasporaceae</taxon>
        <taxon>Cetraspora</taxon>
    </lineage>
</organism>
<feature type="non-terminal residue" evidence="2">
    <location>
        <position position="1"/>
    </location>
</feature>
<feature type="compositionally biased region" description="Acidic residues" evidence="1">
    <location>
        <begin position="1"/>
        <end position="13"/>
    </location>
</feature>
<dbReference type="EMBL" id="CAJVQA010083628">
    <property type="protein sequence ID" value="CAG8838248.1"/>
    <property type="molecule type" value="Genomic_DNA"/>
</dbReference>
<dbReference type="Proteomes" id="UP000789759">
    <property type="component" value="Unassembled WGS sequence"/>
</dbReference>
<sequence>IPNYDSESDSSDEKEEKSDISSDAQENQSDNPKLIVKDTQTIIYNSLFEYWDHSSQICLLSTLLDP</sequence>
<proteinExistence type="predicted"/>
<dbReference type="AlphaFoldDB" id="A0A9N9KLJ7"/>
<accession>A0A9N9KLJ7</accession>
<keyword evidence="3" id="KW-1185">Reference proteome</keyword>
<gene>
    <name evidence="2" type="ORF">CPELLU_LOCUS21685</name>
</gene>
<evidence type="ECO:0000313" key="3">
    <source>
        <dbReference type="Proteomes" id="UP000789759"/>
    </source>
</evidence>
<feature type="region of interest" description="Disordered" evidence="1">
    <location>
        <begin position="1"/>
        <end position="35"/>
    </location>
</feature>
<reference evidence="2" key="1">
    <citation type="submission" date="2021-06" db="EMBL/GenBank/DDBJ databases">
        <authorList>
            <person name="Kallberg Y."/>
            <person name="Tangrot J."/>
            <person name="Rosling A."/>
        </authorList>
    </citation>
    <scope>NUCLEOTIDE SEQUENCE</scope>
    <source>
        <strain evidence="2">FL966</strain>
    </source>
</reference>
<dbReference type="OrthoDB" id="2383576at2759"/>